<protein>
    <submittedName>
        <fullName evidence="1">Uncharacterized protein</fullName>
    </submittedName>
</protein>
<dbReference type="EMBL" id="UINC01079235">
    <property type="protein sequence ID" value="SVC21040.1"/>
    <property type="molecule type" value="Genomic_DNA"/>
</dbReference>
<proteinExistence type="predicted"/>
<name>A0A382K985_9ZZZZ</name>
<sequence length="44" mass="4828">MTDGTYKAERIYARGAGGRGARCAGKGAWLWSPWFGNDNLFYGV</sequence>
<feature type="non-terminal residue" evidence="1">
    <location>
        <position position="44"/>
    </location>
</feature>
<accession>A0A382K985</accession>
<dbReference type="AlphaFoldDB" id="A0A382K985"/>
<reference evidence="1" key="1">
    <citation type="submission" date="2018-05" db="EMBL/GenBank/DDBJ databases">
        <authorList>
            <person name="Lanie J.A."/>
            <person name="Ng W.-L."/>
            <person name="Kazmierczak K.M."/>
            <person name="Andrzejewski T.M."/>
            <person name="Davidsen T.M."/>
            <person name="Wayne K.J."/>
            <person name="Tettelin H."/>
            <person name="Glass J.I."/>
            <person name="Rusch D."/>
            <person name="Podicherti R."/>
            <person name="Tsui H.-C.T."/>
            <person name="Winkler M.E."/>
        </authorList>
    </citation>
    <scope>NUCLEOTIDE SEQUENCE</scope>
</reference>
<organism evidence="1">
    <name type="scientific">marine metagenome</name>
    <dbReference type="NCBI Taxonomy" id="408172"/>
    <lineage>
        <taxon>unclassified sequences</taxon>
        <taxon>metagenomes</taxon>
        <taxon>ecological metagenomes</taxon>
    </lineage>
</organism>
<gene>
    <name evidence="1" type="ORF">METZ01_LOCUS273894</name>
</gene>
<evidence type="ECO:0000313" key="1">
    <source>
        <dbReference type="EMBL" id="SVC21040.1"/>
    </source>
</evidence>